<dbReference type="VEuPathDB" id="AmoebaDB:ACA1_062630"/>
<dbReference type="CDD" id="cd06093">
    <property type="entry name" value="PX_domain"/>
    <property type="match status" value="1"/>
</dbReference>
<name>L8GWC4_ACACF</name>
<gene>
    <name evidence="3" type="ORF">ACA1_062630</name>
</gene>
<dbReference type="RefSeq" id="XP_004339532.1">
    <property type="nucleotide sequence ID" value="XM_004339484.1"/>
</dbReference>
<dbReference type="KEGG" id="acan:ACA1_062630"/>
<proteinExistence type="predicted"/>
<dbReference type="SUPFAM" id="SSF64268">
    <property type="entry name" value="PX domain"/>
    <property type="match status" value="1"/>
</dbReference>
<dbReference type="InterPro" id="IPR001683">
    <property type="entry name" value="PX_dom"/>
</dbReference>
<dbReference type="Pfam" id="PF00787">
    <property type="entry name" value="PX"/>
    <property type="match status" value="1"/>
</dbReference>
<evidence type="ECO:0000313" key="3">
    <source>
        <dbReference type="EMBL" id="ELR17519.1"/>
    </source>
</evidence>
<dbReference type="GeneID" id="14918411"/>
<accession>L8GWC4</accession>
<evidence type="ECO:0000259" key="2">
    <source>
        <dbReference type="PROSITE" id="PS50195"/>
    </source>
</evidence>
<dbReference type="InterPro" id="IPR036871">
    <property type="entry name" value="PX_dom_sf"/>
</dbReference>
<dbReference type="PROSITE" id="PS50195">
    <property type="entry name" value="PX"/>
    <property type="match status" value="1"/>
</dbReference>
<sequence length="121" mass="13986">MSVKGLDKWQVSIPTVDTKPDGTSYYNLAVRNDFMSWVAPYRYSALHDFKIKMERRFPHLRLPSFPPKSYTLFGTHGPEFLDDRRHGLETFVQAEKGEQARQQFVSQNQARSLVSPAPSPR</sequence>
<dbReference type="AlphaFoldDB" id="L8GWC4"/>
<organism evidence="3 4">
    <name type="scientific">Acanthamoeba castellanii (strain ATCC 30010 / Neff)</name>
    <dbReference type="NCBI Taxonomy" id="1257118"/>
    <lineage>
        <taxon>Eukaryota</taxon>
        <taxon>Amoebozoa</taxon>
        <taxon>Discosea</taxon>
        <taxon>Longamoebia</taxon>
        <taxon>Centramoebida</taxon>
        <taxon>Acanthamoebidae</taxon>
        <taxon>Acanthamoeba</taxon>
    </lineage>
</organism>
<dbReference type="EMBL" id="KB007974">
    <property type="protein sequence ID" value="ELR17519.1"/>
    <property type="molecule type" value="Genomic_DNA"/>
</dbReference>
<dbReference type="GO" id="GO:0035091">
    <property type="term" value="F:phosphatidylinositol binding"/>
    <property type="evidence" value="ECO:0007669"/>
    <property type="project" value="InterPro"/>
</dbReference>
<dbReference type="Proteomes" id="UP000011083">
    <property type="component" value="Unassembled WGS sequence"/>
</dbReference>
<feature type="region of interest" description="Disordered" evidence="1">
    <location>
        <begin position="100"/>
        <end position="121"/>
    </location>
</feature>
<evidence type="ECO:0000313" key="4">
    <source>
        <dbReference type="Proteomes" id="UP000011083"/>
    </source>
</evidence>
<keyword evidence="4" id="KW-1185">Reference proteome</keyword>
<dbReference type="Gene3D" id="3.30.1520.10">
    <property type="entry name" value="Phox-like domain"/>
    <property type="match status" value="1"/>
</dbReference>
<evidence type="ECO:0000256" key="1">
    <source>
        <dbReference type="SAM" id="MobiDB-lite"/>
    </source>
</evidence>
<dbReference type="OrthoDB" id="5227681at2759"/>
<reference evidence="3 4" key="1">
    <citation type="journal article" date="2013" name="Genome Biol.">
        <title>Genome of Acanthamoeba castellanii highlights extensive lateral gene transfer and early evolution of tyrosine kinase signaling.</title>
        <authorList>
            <person name="Clarke M."/>
            <person name="Lohan A.J."/>
            <person name="Liu B."/>
            <person name="Lagkouvardos I."/>
            <person name="Roy S."/>
            <person name="Zafar N."/>
            <person name="Bertelli C."/>
            <person name="Schilde C."/>
            <person name="Kianianmomeni A."/>
            <person name="Burglin T.R."/>
            <person name="Frech C."/>
            <person name="Turcotte B."/>
            <person name="Kopec K.O."/>
            <person name="Synnott J.M."/>
            <person name="Choo C."/>
            <person name="Paponov I."/>
            <person name="Finkler A."/>
            <person name="Soon Heng Tan C."/>
            <person name="Hutchins A.P."/>
            <person name="Weinmeier T."/>
            <person name="Rattei T."/>
            <person name="Chu J.S."/>
            <person name="Gimenez G."/>
            <person name="Irimia M."/>
            <person name="Rigden D.J."/>
            <person name="Fitzpatrick D.A."/>
            <person name="Lorenzo-Morales J."/>
            <person name="Bateman A."/>
            <person name="Chiu C.H."/>
            <person name="Tang P."/>
            <person name="Hegemann P."/>
            <person name="Fromm H."/>
            <person name="Raoult D."/>
            <person name="Greub G."/>
            <person name="Miranda-Saavedra D."/>
            <person name="Chen N."/>
            <person name="Nash P."/>
            <person name="Ginger M.L."/>
            <person name="Horn M."/>
            <person name="Schaap P."/>
            <person name="Caler L."/>
            <person name="Loftus B."/>
        </authorList>
    </citation>
    <scope>NUCLEOTIDE SEQUENCE [LARGE SCALE GENOMIC DNA]</scope>
    <source>
        <strain evidence="3 4">Neff</strain>
    </source>
</reference>
<feature type="compositionally biased region" description="Polar residues" evidence="1">
    <location>
        <begin position="100"/>
        <end position="112"/>
    </location>
</feature>
<feature type="domain" description="PX" evidence="2">
    <location>
        <begin position="1"/>
        <end position="121"/>
    </location>
</feature>
<protein>
    <recommendedName>
        <fullName evidence="2">PX domain-containing protein</fullName>
    </recommendedName>
</protein>